<dbReference type="SUPFAM" id="SSF47413">
    <property type="entry name" value="lambda repressor-like DNA-binding domains"/>
    <property type="match status" value="1"/>
</dbReference>
<comment type="caution">
    <text evidence="3">The sequence shown here is derived from an EMBL/GenBank/DDBJ whole genome shotgun (WGS) entry which is preliminary data.</text>
</comment>
<evidence type="ECO:0000313" key="3">
    <source>
        <dbReference type="EMBL" id="MBT8765299.1"/>
    </source>
</evidence>
<keyword evidence="1" id="KW-0238">DNA-binding</keyword>
<gene>
    <name evidence="3" type="ORF">J7302_04005</name>
</gene>
<dbReference type="PANTHER" id="PTHR46797">
    <property type="entry name" value="HTH-TYPE TRANSCRIPTIONAL REGULATOR"/>
    <property type="match status" value="1"/>
</dbReference>
<dbReference type="InterPro" id="IPR001387">
    <property type="entry name" value="Cro/C1-type_HTH"/>
</dbReference>
<evidence type="ECO:0000259" key="2">
    <source>
        <dbReference type="PROSITE" id="PS50943"/>
    </source>
</evidence>
<dbReference type="EMBL" id="JAGTIS010000001">
    <property type="protein sequence ID" value="MBT8765299.1"/>
    <property type="molecule type" value="Genomic_DNA"/>
</dbReference>
<accession>A0ABS5XC78</accession>
<dbReference type="Gene3D" id="1.10.260.40">
    <property type="entry name" value="lambda repressor-like DNA-binding domains"/>
    <property type="match status" value="1"/>
</dbReference>
<keyword evidence="4" id="KW-1185">Reference proteome</keyword>
<dbReference type="InterPro" id="IPR010982">
    <property type="entry name" value="Lambda_DNA-bd_dom_sf"/>
</dbReference>
<dbReference type="InterPro" id="IPR050807">
    <property type="entry name" value="TransReg_Diox_bact_type"/>
</dbReference>
<sequence length="130" mass="14052">MKTLGSRIAHFRKQKGLSQRKLATACGWPSQSRVGNYERGSREPSLDDLDRMANALGLQLGDLLPSNRAALRIAEPQSAACSIGSNLTARSREALSAIEQAAREGRLNQSDLILLESIAKRLELANGAKP</sequence>
<dbReference type="PANTHER" id="PTHR46797:SF1">
    <property type="entry name" value="METHYLPHOSPHONATE SYNTHASE"/>
    <property type="match status" value="1"/>
</dbReference>
<dbReference type="PROSITE" id="PS50943">
    <property type="entry name" value="HTH_CROC1"/>
    <property type="match status" value="1"/>
</dbReference>
<dbReference type="SMART" id="SM00530">
    <property type="entry name" value="HTH_XRE"/>
    <property type="match status" value="1"/>
</dbReference>
<evidence type="ECO:0000256" key="1">
    <source>
        <dbReference type="ARBA" id="ARBA00023125"/>
    </source>
</evidence>
<dbReference type="Pfam" id="PF13560">
    <property type="entry name" value="HTH_31"/>
    <property type="match status" value="1"/>
</dbReference>
<feature type="domain" description="HTH cro/C1-type" evidence="2">
    <location>
        <begin position="8"/>
        <end position="63"/>
    </location>
</feature>
<evidence type="ECO:0000313" key="4">
    <source>
        <dbReference type="Proteomes" id="UP001519667"/>
    </source>
</evidence>
<dbReference type="CDD" id="cd00093">
    <property type="entry name" value="HTH_XRE"/>
    <property type="match status" value="1"/>
</dbReference>
<protein>
    <submittedName>
        <fullName evidence="3">Helix-turn-helix transcriptional regulator</fullName>
    </submittedName>
</protein>
<dbReference type="Proteomes" id="UP001519667">
    <property type="component" value="Unassembled WGS sequence"/>
</dbReference>
<proteinExistence type="predicted"/>
<organism evidence="3 4">
    <name type="scientific">Metapseudomonas boanensis</name>
    <dbReference type="NCBI Taxonomy" id="2822138"/>
    <lineage>
        <taxon>Bacteria</taxon>
        <taxon>Pseudomonadati</taxon>
        <taxon>Pseudomonadota</taxon>
        <taxon>Gammaproteobacteria</taxon>
        <taxon>Pseudomonadales</taxon>
        <taxon>Pseudomonadaceae</taxon>
        <taxon>Metapseudomonas</taxon>
    </lineage>
</organism>
<reference evidence="3 4" key="1">
    <citation type="submission" date="2021-04" db="EMBL/GenBank/DDBJ databases">
        <title>Pseudomonas boanensis sp. nov., a bacterium isolated from river water used for household purposes in Boane District, Mozambique.</title>
        <authorList>
            <person name="Nicklasson M."/>
            <person name="Martin-Rodriguez A.J."/>
            <person name="Thorell K."/>
            <person name="Neves L."/>
            <person name="Mussagy A."/>
            <person name="Rydberg H.A."/>
            <person name="Hernroth B."/>
            <person name="Svensson-Stadler L."/>
            <person name="Sjoling A."/>
        </authorList>
    </citation>
    <scope>NUCLEOTIDE SEQUENCE [LARGE SCALE GENOMIC DNA]</scope>
    <source>
        <strain evidence="3 4">DB1</strain>
    </source>
</reference>
<dbReference type="RefSeq" id="WP_215370611.1">
    <property type="nucleotide sequence ID" value="NZ_JAGTIS010000001.1"/>
</dbReference>
<name>A0ABS5XC78_9GAMM</name>